<proteinExistence type="predicted"/>
<comment type="caution">
    <text evidence="1">The sequence shown here is derived from an EMBL/GenBank/DDBJ whole genome shotgun (WGS) entry which is preliminary data.</text>
</comment>
<sequence length="771" mass="82404">MFFSEDFLMVKPGGLAATLGSKSRNSKHLNKKQIQACDIPSACEQIMNPPQPIALRTSAGLMVGVVKIHDARYDLFVHDVSSLESAVKRATLETAHAGGGGTGKHGNVTSANGANARVETITVQHQPGQGFAPNLDLEQASWEKFLRGYGQQQRALSIDLGGSQEETGSLDDSGMSPRFFSYHNSSANVLESTAILTFRRHALCPRGFVLRCGTGRARSRSATPDREQARNINNLPRHQRHRSSSLLLPPGLGRGQGSDDAFNLDQDLAVGGDGDAILYTPPLLAAGIGLRAREGTDSLLRPRASGGFGGSSVLFASGGGGGAGGVDSSFSTGGGGEGGVDYAPVDLGFDLGLDLPPMEPVDNASHQGGMMEVDEMPLDFGNGDGIAGSIVVDDARMDHQGDGAANLQEEQAPPPTTGIVRLRRRPRLLDPTIECSREELEAMKTNYKTRMISARYQKLVEEERKQVVEAARTGIAQPFGEQGKSLAVSIAPELVNFWAVVSARPYKVETKVVPERRKKAGTGRVAAGNHHDFGREQGDLDLPLGDEYDVGLDLGMQAIMREIEIGRRASGVQMPWELMGLKPASDLGVEDYYAAPGGSSTVGTGTGPRHSLATPQNIAERIARRARSSSILGSNISGSAQRRAMLGDDSMLDEEQLDLPDEGLPLDQDPLPADGPSQSSLPGNVNVNERQFLDYLQQQSESRLPDDDDDDVFGEDGVVDFSEIARPSEHKKAIAVNAFVSPLLTKNLISVNQQEAYGGIEIRVKRPLHAA</sequence>
<evidence type="ECO:0000313" key="1">
    <source>
        <dbReference type="EMBL" id="KAJ9095012.1"/>
    </source>
</evidence>
<organism evidence="1 2">
    <name type="scientific">Naganishia friedmannii</name>
    <dbReference type="NCBI Taxonomy" id="89922"/>
    <lineage>
        <taxon>Eukaryota</taxon>
        <taxon>Fungi</taxon>
        <taxon>Dikarya</taxon>
        <taxon>Basidiomycota</taxon>
        <taxon>Agaricomycotina</taxon>
        <taxon>Tremellomycetes</taxon>
        <taxon>Filobasidiales</taxon>
        <taxon>Filobasidiaceae</taxon>
        <taxon>Naganishia</taxon>
    </lineage>
</organism>
<reference evidence="1" key="1">
    <citation type="submission" date="2023-04" db="EMBL/GenBank/DDBJ databases">
        <title>Draft Genome sequencing of Naganishia species isolated from polar environments using Oxford Nanopore Technology.</title>
        <authorList>
            <person name="Leo P."/>
            <person name="Venkateswaran K."/>
        </authorList>
    </citation>
    <scope>NUCLEOTIDE SEQUENCE</scope>
    <source>
        <strain evidence="1">MNA-CCFEE 5423</strain>
    </source>
</reference>
<protein>
    <submittedName>
        <fullName evidence="1">Uncharacterized protein</fullName>
    </submittedName>
</protein>
<name>A0ACC2V8X6_9TREE</name>
<keyword evidence="2" id="KW-1185">Reference proteome</keyword>
<dbReference type="EMBL" id="JASBWT010000023">
    <property type="protein sequence ID" value="KAJ9095012.1"/>
    <property type="molecule type" value="Genomic_DNA"/>
</dbReference>
<accession>A0ACC2V8X6</accession>
<evidence type="ECO:0000313" key="2">
    <source>
        <dbReference type="Proteomes" id="UP001227268"/>
    </source>
</evidence>
<dbReference type="Proteomes" id="UP001227268">
    <property type="component" value="Unassembled WGS sequence"/>
</dbReference>
<gene>
    <name evidence="1" type="ORF">QFC21_005805</name>
</gene>